<evidence type="ECO:0000313" key="2">
    <source>
        <dbReference type="Ensembl" id="ENSCPBP00000039280.1"/>
    </source>
</evidence>
<dbReference type="Proteomes" id="UP000694380">
    <property type="component" value="Unplaced"/>
</dbReference>
<reference evidence="2" key="2">
    <citation type="submission" date="2025-09" db="UniProtKB">
        <authorList>
            <consortium name="Ensembl"/>
        </authorList>
    </citation>
    <scope>IDENTIFICATION</scope>
</reference>
<name>A0A8C3IT59_CHRPI</name>
<protein>
    <submittedName>
        <fullName evidence="2">Uncharacterized protein</fullName>
    </submittedName>
</protein>
<sequence length="114" mass="12372">LPRSTRGRQAPPSTPRYSSRLAGVPQSTLPLVTLYASLEYAHTGGACGMQTLLFSGALASLPSTPQFPSVKGQDDFGRILEGVRKQQPGLSLWSPNRNICLQESFFTALWEPLP</sequence>
<dbReference type="Ensembl" id="ENSCPBT00000046039.1">
    <property type="protein sequence ID" value="ENSCPBP00000039280.1"/>
    <property type="gene ID" value="ENSCPBG00000027060.1"/>
</dbReference>
<reference evidence="2" key="1">
    <citation type="submission" date="2025-08" db="UniProtKB">
        <authorList>
            <consortium name="Ensembl"/>
        </authorList>
    </citation>
    <scope>IDENTIFICATION</scope>
</reference>
<organism evidence="2 3">
    <name type="scientific">Chrysemys picta bellii</name>
    <name type="common">Western painted turtle</name>
    <name type="synonym">Emys bellii</name>
    <dbReference type="NCBI Taxonomy" id="8478"/>
    <lineage>
        <taxon>Eukaryota</taxon>
        <taxon>Metazoa</taxon>
        <taxon>Chordata</taxon>
        <taxon>Craniata</taxon>
        <taxon>Vertebrata</taxon>
        <taxon>Euteleostomi</taxon>
        <taxon>Archelosauria</taxon>
        <taxon>Testudinata</taxon>
        <taxon>Testudines</taxon>
        <taxon>Cryptodira</taxon>
        <taxon>Durocryptodira</taxon>
        <taxon>Testudinoidea</taxon>
        <taxon>Emydidae</taxon>
        <taxon>Chrysemys</taxon>
    </lineage>
</organism>
<dbReference type="AlphaFoldDB" id="A0A8C3IT59"/>
<accession>A0A8C3IT59</accession>
<feature type="region of interest" description="Disordered" evidence="1">
    <location>
        <begin position="1"/>
        <end position="22"/>
    </location>
</feature>
<evidence type="ECO:0000256" key="1">
    <source>
        <dbReference type="SAM" id="MobiDB-lite"/>
    </source>
</evidence>
<keyword evidence="3" id="KW-1185">Reference proteome</keyword>
<proteinExistence type="predicted"/>
<evidence type="ECO:0000313" key="3">
    <source>
        <dbReference type="Proteomes" id="UP000694380"/>
    </source>
</evidence>